<feature type="transmembrane region" description="Helical" evidence="1">
    <location>
        <begin position="53"/>
        <end position="73"/>
    </location>
</feature>
<evidence type="ECO:0000313" key="3">
    <source>
        <dbReference type="Proteomes" id="UP001339883"/>
    </source>
</evidence>
<organism evidence="2 3">
    <name type="scientific">Acinetobacter pollinis</name>
    <dbReference type="NCBI Taxonomy" id="2605270"/>
    <lineage>
        <taxon>Bacteria</taxon>
        <taxon>Pseudomonadati</taxon>
        <taxon>Pseudomonadota</taxon>
        <taxon>Gammaproteobacteria</taxon>
        <taxon>Moraxellales</taxon>
        <taxon>Moraxellaceae</taxon>
        <taxon>Acinetobacter</taxon>
    </lineage>
</organism>
<evidence type="ECO:0008006" key="4">
    <source>
        <dbReference type="Google" id="ProtNLM"/>
    </source>
</evidence>
<keyword evidence="3" id="KW-1185">Reference proteome</keyword>
<gene>
    <name evidence="2" type="ORF">I2F25_02770</name>
</gene>
<proteinExistence type="predicted"/>
<comment type="caution">
    <text evidence="2">The sequence shown here is derived from an EMBL/GenBank/DDBJ whole genome shotgun (WGS) entry which is preliminary data.</text>
</comment>
<feature type="transmembrane region" description="Helical" evidence="1">
    <location>
        <begin position="158"/>
        <end position="178"/>
    </location>
</feature>
<feature type="transmembrane region" description="Helical" evidence="1">
    <location>
        <begin position="21"/>
        <end position="41"/>
    </location>
</feature>
<dbReference type="EMBL" id="VTDN01000002">
    <property type="protein sequence ID" value="MEB5475990.1"/>
    <property type="molecule type" value="Genomic_DNA"/>
</dbReference>
<evidence type="ECO:0000256" key="1">
    <source>
        <dbReference type="SAM" id="Phobius"/>
    </source>
</evidence>
<protein>
    <recommendedName>
        <fullName evidence="4">RDD domain-containing protein</fullName>
    </recommendedName>
</protein>
<evidence type="ECO:0000313" key="2">
    <source>
        <dbReference type="EMBL" id="MEB5475990.1"/>
    </source>
</evidence>
<accession>A0ABU6DQJ7</accession>
<feature type="transmembrane region" description="Helical" evidence="1">
    <location>
        <begin position="80"/>
        <end position="99"/>
    </location>
</feature>
<reference evidence="2 3" key="1">
    <citation type="submission" date="2019-08" db="EMBL/GenBank/DDBJ databases">
        <title>Five species of Acinetobacter isolated from floral nectar and animal pollinators.</title>
        <authorList>
            <person name="Hendry T.A."/>
        </authorList>
    </citation>
    <scope>NUCLEOTIDE SEQUENCE [LARGE SCALE GENOMIC DNA]</scope>
    <source>
        <strain evidence="2 3">MD18.27</strain>
    </source>
</reference>
<dbReference type="RefSeq" id="WP_325774569.1">
    <property type="nucleotide sequence ID" value="NZ_VTDN01000002.1"/>
</dbReference>
<name>A0ABU6DQJ7_9GAMM</name>
<keyword evidence="1" id="KW-0472">Membrane</keyword>
<dbReference type="Proteomes" id="UP001339883">
    <property type="component" value="Unassembled WGS sequence"/>
</dbReference>
<feature type="transmembrane region" description="Helical" evidence="1">
    <location>
        <begin position="193"/>
        <end position="211"/>
    </location>
</feature>
<keyword evidence="1" id="KW-0812">Transmembrane</keyword>
<feature type="transmembrane region" description="Helical" evidence="1">
    <location>
        <begin position="119"/>
        <end position="146"/>
    </location>
</feature>
<keyword evidence="1" id="KW-1133">Transmembrane helix</keyword>
<sequence length="306" mass="35379">MTELLKYIYPILKNIVEVSSLTAKFFLGIGLILITCYFMYIDYFPKDLAVGDGLIFILITAKFTIIVFIFLFANYTIGKLFQNIFFLVKCFFGFIIQPIEKSKLIFNIVKKPKKLVKSIFSIEGFIKDFLFTMFSLMSIIIFAGFYSDFFSIDLKNTISNIVIIIGSCSMITIIFDSIVKDFKSEDDNKNENITLKLSMLICIVILNIFTYHSSKQNRFLFFSSSLVREQNNKKVTIYVKKEYKDFFPEKDLNAVKGDYIPINNVEILLKGIGKNALLQYQVKSINKETKLKKIEIPNDALLIEKD</sequence>